<gene>
    <name evidence="2" type="ORF">IPP58_12695</name>
</gene>
<protein>
    <submittedName>
        <fullName evidence="2">Uncharacterized protein</fullName>
    </submittedName>
</protein>
<dbReference type="EMBL" id="JADKIO010000009">
    <property type="protein sequence ID" value="MBK9797330.1"/>
    <property type="molecule type" value="Genomic_DNA"/>
</dbReference>
<evidence type="ECO:0000313" key="2">
    <source>
        <dbReference type="EMBL" id="MBK9797330.1"/>
    </source>
</evidence>
<proteinExistence type="predicted"/>
<name>A0A9D7XMB8_9BACT</name>
<accession>A0A9D7XMB8</accession>
<reference evidence="2" key="1">
    <citation type="submission" date="2020-10" db="EMBL/GenBank/DDBJ databases">
        <title>Connecting structure to function with the recovery of over 1000 high-quality activated sludge metagenome-assembled genomes encoding full-length rRNA genes using long-read sequencing.</title>
        <authorList>
            <person name="Singleton C.M."/>
            <person name="Petriglieri F."/>
            <person name="Kristensen J.M."/>
            <person name="Kirkegaard R.H."/>
            <person name="Michaelsen T.Y."/>
            <person name="Andersen M.H."/>
            <person name="Karst S.M."/>
            <person name="Dueholm M.S."/>
            <person name="Nielsen P.H."/>
            <person name="Albertsen M."/>
        </authorList>
    </citation>
    <scope>NUCLEOTIDE SEQUENCE</scope>
    <source>
        <strain evidence="2">Skiv_18-Q3-R9-52_MAXAC.067</strain>
    </source>
</reference>
<evidence type="ECO:0000256" key="1">
    <source>
        <dbReference type="SAM" id="MobiDB-lite"/>
    </source>
</evidence>
<organism evidence="2 3">
    <name type="scientific">Candidatus Geothrix skivensis</name>
    <dbReference type="NCBI Taxonomy" id="2954439"/>
    <lineage>
        <taxon>Bacteria</taxon>
        <taxon>Pseudomonadati</taxon>
        <taxon>Acidobacteriota</taxon>
        <taxon>Holophagae</taxon>
        <taxon>Holophagales</taxon>
        <taxon>Holophagaceae</taxon>
        <taxon>Geothrix</taxon>
    </lineage>
</organism>
<dbReference type="Proteomes" id="UP000886657">
    <property type="component" value="Unassembled WGS sequence"/>
</dbReference>
<comment type="caution">
    <text evidence="2">The sequence shown here is derived from an EMBL/GenBank/DDBJ whole genome shotgun (WGS) entry which is preliminary data.</text>
</comment>
<evidence type="ECO:0000313" key="3">
    <source>
        <dbReference type="Proteomes" id="UP000886657"/>
    </source>
</evidence>
<sequence>MRWFLLCLGLTGTLGAQTPLRILAVERRGLPPYEAADRVYRLDGGQDQGLRVGSRLVVKRPGEARSLGQLWVIEVQPEQSVARFEPRAALAPMKGDLALPEEKKGLPTAGSVGPDPLPSIPTPLPSQEAPPREGVLFFLPQQSELSLAGHKKLEGWVEQWGAGGRWAIQVPAAKALAPALQQQRAEALLAALRALGIEAVKLETGLRTAEGKYDPTWIRHWD</sequence>
<feature type="region of interest" description="Disordered" evidence="1">
    <location>
        <begin position="99"/>
        <end position="131"/>
    </location>
</feature>
<dbReference type="AlphaFoldDB" id="A0A9D7XMB8"/>
<feature type="compositionally biased region" description="Pro residues" evidence="1">
    <location>
        <begin position="115"/>
        <end position="124"/>
    </location>
</feature>